<reference evidence="6 7" key="1">
    <citation type="submission" date="2019-09" db="EMBL/GenBank/DDBJ databases">
        <title>Whole-genome sequence of the purple sulfur bacterium Thiohalocapsa marina DSM 19078.</title>
        <authorList>
            <person name="Kyndt J.A."/>
            <person name="Meyer T.E."/>
        </authorList>
    </citation>
    <scope>NUCLEOTIDE SEQUENCE [LARGE SCALE GENOMIC DNA]</scope>
    <source>
        <strain evidence="6 7">DSM 19078</strain>
    </source>
</reference>
<proteinExistence type="inferred from homology"/>
<keyword evidence="1" id="KW-0547">Nucleotide-binding</keyword>
<keyword evidence="7" id="KW-1185">Reference proteome</keyword>
<dbReference type="PANTHER" id="PTHR42960">
    <property type="entry name" value="YCF46 PROTEIN"/>
    <property type="match status" value="1"/>
</dbReference>
<evidence type="ECO:0000256" key="1">
    <source>
        <dbReference type="ARBA" id="ARBA00022741"/>
    </source>
</evidence>
<dbReference type="SMART" id="SM00382">
    <property type="entry name" value="AAA"/>
    <property type="match status" value="1"/>
</dbReference>
<evidence type="ECO:0000313" key="6">
    <source>
        <dbReference type="EMBL" id="KAA6186923.1"/>
    </source>
</evidence>
<dbReference type="OrthoDB" id="9809379at2"/>
<evidence type="ECO:0000256" key="3">
    <source>
        <dbReference type="ARBA" id="ARBA00038088"/>
    </source>
</evidence>
<dbReference type="InterPro" id="IPR027417">
    <property type="entry name" value="P-loop_NTPase"/>
</dbReference>
<dbReference type="Pfam" id="PF00004">
    <property type="entry name" value="AAA"/>
    <property type="match status" value="1"/>
</dbReference>
<dbReference type="PANTHER" id="PTHR42960:SF1">
    <property type="entry name" value="YCF46 PROTEIN"/>
    <property type="match status" value="1"/>
</dbReference>
<dbReference type="EMBL" id="VWXX01000003">
    <property type="protein sequence ID" value="KAA6186923.1"/>
    <property type="molecule type" value="Genomic_DNA"/>
</dbReference>
<dbReference type="GO" id="GO:0016887">
    <property type="term" value="F:ATP hydrolysis activity"/>
    <property type="evidence" value="ECO:0007669"/>
    <property type="project" value="InterPro"/>
</dbReference>
<accession>A0A5M8FPT8</accession>
<organism evidence="6 7">
    <name type="scientific">Thiohalocapsa marina</name>
    <dbReference type="NCBI Taxonomy" id="424902"/>
    <lineage>
        <taxon>Bacteria</taxon>
        <taxon>Pseudomonadati</taxon>
        <taxon>Pseudomonadota</taxon>
        <taxon>Gammaproteobacteria</taxon>
        <taxon>Chromatiales</taxon>
        <taxon>Chromatiaceae</taxon>
        <taxon>Thiohalocapsa</taxon>
    </lineage>
</organism>
<name>A0A5M8FPT8_9GAMM</name>
<evidence type="ECO:0000313" key="7">
    <source>
        <dbReference type="Proteomes" id="UP000322981"/>
    </source>
</evidence>
<dbReference type="InterPro" id="IPR003593">
    <property type="entry name" value="AAA+_ATPase"/>
</dbReference>
<dbReference type="InterPro" id="IPR003959">
    <property type="entry name" value="ATPase_AAA_core"/>
</dbReference>
<evidence type="ECO:0000256" key="2">
    <source>
        <dbReference type="ARBA" id="ARBA00022840"/>
    </source>
</evidence>
<dbReference type="GO" id="GO:0005524">
    <property type="term" value="F:ATP binding"/>
    <property type="evidence" value="ECO:0007669"/>
    <property type="project" value="UniProtKB-KW"/>
</dbReference>
<dbReference type="Gene3D" id="3.40.50.300">
    <property type="entry name" value="P-loop containing nucleotide triphosphate hydrolases"/>
    <property type="match status" value="1"/>
</dbReference>
<comment type="similarity">
    <text evidence="3">Belongs to the AAA ATPase family. Highly divergent.</text>
</comment>
<dbReference type="AlphaFoldDB" id="A0A5M8FPT8"/>
<dbReference type="InterPro" id="IPR052381">
    <property type="entry name" value="AAA_domain_protein"/>
</dbReference>
<feature type="domain" description="AAA+ ATPase" evidence="5">
    <location>
        <begin position="262"/>
        <end position="398"/>
    </location>
</feature>
<evidence type="ECO:0000259" key="5">
    <source>
        <dbReference type="SMART" id="SM00382"/>
    </source>
</evidence>
<protein>
    <recommendedName>
        <fullName evidence="4">Uncharacterized AAA domain-containing protein ycf46</fullName>
    </recommendedName>
</protein>
<evidence type="ECO:0000256" key="4">
    <source>
        <dbReference type="ARBA" id="ARBA00040480"/>
    </source>
</evidence>
<keyword evidence="2" id="KW-0067">ATP-binding</keyword>
<dbReference type="RefSeq" id="WP_150090379.1">
    <property type="nucleotide sequence ID" value="NZ_JBFUOH010000120.1"/>
</dbReference>
<sequence>MRVQGRKTLQTISRGLRSRYPIFYLLGWEEDRMEQLLGSVAGSYYGADDRFVVWTATGGFSQAVTANNGTQTDPVAALRAIADSDREAIYLMKDLPAWLDDNPALVRAVRDLYYRLRNRNTHVFLSYPQLVLPEILKKEVFVIDMDLPSEPEILERLEQGPHADDATPDQRYRFAAAMRGLSLNEVEHLQARLFRGRSVDTDLALREILEEKAQLLRKESCLQFYPHQGALEDIGGLENLKEWVTKRKDMFSEKAHQSGVPLPSGVLFMGISGCGKSLAAKAIAAAWNLPLVRMDMSLVLSGSYGAPEYAFAHATRMAEAVAPVVLWVDEIENSFGYDDQAGGSGGGNINIFSSFLTWLQEKAPGVFVAATANRIQSLPAELMRKGRFDQLFFLDLPHKDDRKQIFRIHIRNNGADPTEFNLDYLAASTPEWSGAEIEQAVKAARVDAYQEDRAFNERDLVNNIVSTIPLSRTMVEQIKALREWCHKRAINASRPAVPDA</sequence>
<comment type="caution">
    <text evidence="6">The sequence shown here is derived from an EMBL/GenBank/DDBJ whole genome shotgun (WGS) entry which is preliminary data.</text>
</comment>
<dbReference type="Proteomes" id="UP000322981">
    <property type="component" value="Unassembled WGS sequence"/>
</dbReference>
<gene>
    <name evidence="6" type="ORF">F2Q65_03270</name>
</gene>
<dbReference type="SUPFAM" id="SSF52540">
    <property type="entry name" value="P-loop containing nucleoside triphosphate hydrolases"/>
    <property type="match status" value="1"/>
</dbReference>
<dbReference type="Gene3D" id="1.10.8.60">
    <property type="match status" value="1"/>
</dbReference>